<organism evidence="5">
    <name type="scientific">Sesamum radiatum</name>
    <name type="common">Black benniseed</name>
    <dbReference type="NCBI Taxonomy" id="300843"/>
    <lineage>
        <taxon>Eukaryota</taxon>
        <taxon>Viridiplantae</taxon>
        <taxon>Streptophyta</taxon>
        <taxon>Embryophyta</taxon>
        <taxon>Tracheophyta</taxon>
        <taxon>Spermatophyta</taxon>
        <taxon>Magnoliopsida</taxon>
        <taxon>eudicotyledons</taxon>
        <taxon>Gunneridae</taxon>
        <taxon>Pentapetalae</taxon>
        <taxon>asterids</taxon>
        <taxon>lamiids</taxon>
        <taxon>Lamiales</taxon>
        <taxon>Pedaliaceae</taxon>
        <taxon>Sesamum</taxon>
    </lineage>
</organism>
<dbReference type="GO" id="GO:0005200">
    <property type="term" value="F:structural constituent of cytoskeleton"/>
    <property type="evidence" value="ECO:0007669"/>
    <property type="project" value="TreeGrafter"/>
</dbReference>
<proteinExistence type="predicted"/>
<evidence type="ECO:0000313" key="5">
    <source>
        <dbReference type="EMBL" id="KAL0408073.1"/>
    </source>
</evidence>
<dbReference type="GO" id="GO:0003779">
    <property type="term" value="F:actin binding"/>
    <property type="evidence" value="ECO:0007669"/>
    <property type="project" value="InterPro"/>
</dbReference>
<name>A0AAW2TSW6_SESRA</name>
<dbReference type="InterPro" id="IPR011684">
    <property type="entry name" value="NAB"/>
</dbReference>
<reference evidence="5" key="2">
    <citation type="journal article" date="2024" name="Plant">
        <title>Genomic evolution and insights into agronomic trait innovations of Sesamum species.</title>
        <authorList>
            <person name="Miao H."/>
            <person name="Wang L."/>
            <person name="Qu L."/>
            <person name="Liu H."/>
            <person name="Sun Y."/>
            <person name="Le M."/>
            <person name="Wang Q."/>
            <person name="Wei S."/>
            <person name="Zheng Y."/>
            <person name="Lin W."/>
            <person name="Duan Y."/>
            <person name="Cao H."/>
            <person name="Xiong S."/>
            <person name="Wang X."/>
            <person name="Wei L."/>
            <person name="Li C."/>
            <person name="Ma Q."/>
            <person name="Ju M."/>
            <person name="Zhao R."/>
            <person name="Li G."/>
            <person name="Mu C."/>
            <person name="Tian Q."/>
            <person name="Mei H."/>
            <person name="Zhang T."/>
            <person name="Gao T."/>
            <person name="Zhang H."/>
        </authorList>
    </citation>
    <scope>NUCLEOTIDE SEQUENCE</scope>
    <source>
        <strain evidence="5">G02</strain>
    </source>
</reference>
<dbReference type="Gene3D" id="1.10.287.1490">
    <property type="match status" value="1"/>
</dbReference>
<reference evidence="5" key="1">
    <citation type="submission" date="2020-06" db="EMBL/GenBank/DDBJ databases">
        <authorList>
            <person name="Li T."/>
            <person name="Hu X."/>
            <person name="Zhang T."/>
            <person name="Song X."/>
            <person name="Zhang H."/>
            <person name="Dai N."/>
            <person name="Sheng W."/>
            <person name="Hou X."/>
            <person name="Wei L."/>
        </authorList>
    </citation>
    <scope>NUCLEOTIDE SEQUENCE</scope>
    <source>
        <strain evidence="5">G02</strain>
        <tissue evidence="5">Leaf</tissue>
    </source>
</reference>
<accession>A0AAW2TSW6</accession>
<sequence>MAKHRWEGSMKAFRIHIDPEREEHQKWLRAENENKVKKILKLTKGLNGKEANSKKKSELITLIEEFQQQYESLYSLYVDLRVQVKANINGADDDVPSTSYSDSESYFSPDESNVRTSDASSTESLTSMQRADSQEAETSDVEDTILKDKLTCSSEVKEKTTTSNSQSLEFTEILKDLTVQDEEAESTRHTLAQTKELEGIVASLKDEVEMLCTQKRRLEEQVEGMSDEAKQRQVQILRLEARILELEAKSIGNKSIQISEDNEDPYSARISNLVAQTEERLSCEASQVKGLTEQVKSLQKELVSVNGQKAELEKELVKKEAEASECLVQIENLKNELKNQVLIEQGRMQEKESLKVQVKDLDHEVYQLSSTKSDLEEQLKKINQEADHSKVENEELQRKISELQTALSSTENKLSACQSEVSTQIEPLKEKLRKHEKMLETLRSDRKSLHVELDRCQKELEREKQEASLSKSQMEKKNNELTSKIADQQKTLLELGEEMDKLKAENEAAQLRITDSKSNFLMVERKMEEIAEEFRKQYEDKFRILSRRIRVAEQLQAENKEWYMRTKDTFEQENKDLKERAGEKEVGQGSIKDISITANHTLVSLDSVALRFEECTANFLNRISKSSCELKFAKDWVMRKNKALAHVKDDMDCLLHQLDDKEAEILIFREKVWKSENKVRELENMIKEKEEGMLGLQEEKREAIRQLCVWIDYHRSRSDYYKKMLSEVNRGRRKAA</sequence>
<feature type="coiled-coil region" evidence="2">
    <location>
        <begin position="201"/>
        <end position="249"/>
    </location>
</feature>
<feature type="domain" description="NAB" evidence="4">
    <location>
        <begin position="9"/>
        <end position="84"/>
    </location>
</feature>
<dbReference type="AlphaFoldDB" id="A0AAW2TSW6"/>
<keyword evidence="1 2" id="KW-0175">Coiled coil</keyword>
<dbReference type="GO" id="GO:0005856">
    <property type="term" value="C:cytoskeleton"/>
    <property type="evidence" value="ECO:0007669"/>
    <property type="project" value="TreeGrafter"/>
</dbReference>
<dbReference type="PROSITE" id="PS51774">
    <property type="entry name" value="NAB"/>
    <property type="match status" value="1"/>
</dbReference>
<evidence type="ECO:0000256" key="3">
    <source>
        <dbReference type="SAM" id="MobiDB-lite"/>
    </source>
</evidence>
<feature type="coiled-coil region" evidence="2">
    <location>
        <begin position="644"/>
        <end position="706"/>
    </location>
</feature>
<dbReference type="PANTHER" id="PTHR47357:SF4">
    <property type="entry name" value="MYOSIN HEAVY CHAIN-LIKE PROTEIN"/>
    <property type="match status" value="1"/>
</dbReference>
<feature type="compositionally biased region" description="Low complexity" evidence="3">
    <location>
        <begin position="96"/>
        <end position="111"/>
    </location>
</feature>
<dbReference type="EMBL" id="JACGWJ010000007">
    <property type="protein sequence ID" value="KAL0408073.1"/>
    <property type="molecule type" value="Genomic_DNA"/>
</dbReference>
<evidence type="ECO:0000256" key="2">
    <source>
        <dbReference type="SAM" id="Coils"/>
    </source>
</evidence>
<evidence type="ECO:0000259" key="4">
    <source>
        <dbReference type="PROSITE" id="PS51774"/>
    </source>
</evidence>
<feature type="region of interest" description="Disordered" evidence="3">
    <location>
        <begin position="463"/>
        <end position="482"/>
    </location>
</feature>
<evidence type="ECO:0000256" key="1">
    <source>
        <dbReference type="ARBA" id="ARBA00023054"/>
    </source>
</evidence>
<feature type="region of interest" description="Disordered" evidence="3">
    <location>
        <begin position="90"/>
        <end position="142"/>
    </location>
</feature>
<dbReference type="PANTHER" id="PTHR47357">
    <property type="entry name" value="COP1-INTERACTIVE PROTEIN 1"/>
    <property type="match status" value="1"/>
</dbReference>
<feature type="compositionally biased region" description="Polar residues" evidence="3">
    <location>
        <begin position="114"/>
        <end position="131"/>
    </location>
</feature>
<gene>
    <name evidence="5" type="ORF">Sradi_1741700</name>
</gene>
<comment type="caution">
    <text evidence="5">The sequence shown here is derived from an EMBL/GenBank/DDBJ whole genome shotgun (WGS) entry which is preliminary data.</text>
</comment>
<protein>
    <submittedName>
        <fullName evidence="5">COP1-interactive protein 1</fullName>
    </submittedName>
</protein>